<evidence type="ECO:0000256" key="3">
    <source>
        <dbReference type="ARBA" id="ARBA00022448"/>
    </source>
</evidence>
<keyword evidence="4" id="KW-1003">Cell membrane</keyword>
<feature type="domain" description="Major facilitator superfamily (MFS) profile" evidence="9">
    <location>
        <begin position="23"/>
        <end position="402"/>
    </location>
</feature>
<dbReference type="InterPro" id="IPR036259">
    <property type="entry name" value="MFS_trans_sf"/>
</dbReference>
<evidence type="ECO:0000256" key="4">
    <source>
        <dbReference type="ARBA" id="ARBA00022475"/>
    </source>
</evidence>
<keyword evidence="3" id="KW-0813">Transport</keyword>
<keyword evidence="5 8" id="KW-0812">Transmembrane</keyword>
<gene>
    <name evidence="10" type="ORF">ACFSXZ_10515</name>
</gene>
<dbReference type="PANTHER" id="PTHR43271:SF1">
    <property type="entry name" value="INNER MEMBRANE TRANSPORT PROTEIN YNFM"/>
    <property type="match status" value="1"/>
</dbReference>
<feature type="transmembrane region" description="Helical" evidence="8">
    <location>
        <begin position="65"/>
        <end position="84"/>
    </location>
</feature>
<dbReference type="PANTHER" id="PTHR43271">
    <property type="entry name" value="BLL2771 PROTEIN"/>
    <property type="match status" value="1"/>
</dbReference>
<evidence type="ECO:0000313" key="10">
    <source>
        <dbReference type="EMBL" id="MFD2416756.1"/>
    </source>
</evidence>
<proteinExistence type="inferred from homology"/>
<evidence type="ECO:0000256" key="1">
    <source>
        <dbReference type="ARBA" id="ARBA00004651"/>
    </source>
</evidence>
<comment type="similarity">
    <text evidence="2">Belongs to the major facilitator superfamily.</text>
</comment>
<feature type="transmembrane region" description="Helical" evidence="8">
    <location>
        <begin position="118"/>
        <end position="136"/>
    </location>
</feature>
<evidence type="ECO:0000256" key="5">
    <source>
        <dbReference type="ARBA" id="ARBA00022692"/>
    </source>
</evidence>
<feature type="transmembrane region" description="Helical" evidence="8">
    <location>
        <begin position="91"/>
        <end position="112"/>
    </location>
</feature>
<reference evidence="11" key="1">
    <citation type="journal article" date="2019" name="Int. J. Syst. Evol. Microbiol.">
        <title>The Global Catalogue of Microorganisms (GCM) 10K type strain sequencing project: providing services to taxonomists for standard genome sequencing and annotation.</title>
        <authorList>
            <consortium name="The Broad Institute Genomics Platform"/>
            <consortium name="The Broad Institute Genome Sequencing Center for Infectious Disease"/>
            <person name="Wu L."/>
            <person name="Ma J."/>
        </authorList>
    </citation>
    <scope>NUCLEOTIDE SEQUENCE [LARGE SCALE GENOMIC DNA]</scope>
    <source>
        <strain evidence="11">CGMCC 4.7645</strain>
    </source>
</reference>
<dbReference type="Proteomes" id="UP001597417">
    <property type="component" value="Unassembled WGS sequence"/>
</dbReference>
<feature type="transmembrane region" description="Helical" evidence="8">
    <location>
        <begin position="315"/>
        <end position="338"/>
    </location>
</feature>
<evidence type="ECO:0000313" key="11">
    <source>
        <dbReference type="Proteomes" id="UP001597417"/>
    </source>
</evidence>
<dbReference type="EMBL" id="JBHUKR010000006">
    <property type="protein sequence ID" value="MFD2416756.1"/>
    <property type="molecule type" value="Genomic_DNA"/>
</dbReference>
<feature type="transmembrane region" description="Helical" evidence="8">
    <location>
        <begin position="213"/>
        <end position="237"/>
    </location>
</feature>
<dbReference type="CDD" id="cd17324">
    <property type="entry name" value="MFS_NepI_like"/>
    <property type="match status" value="1"/>
</dbReference>
<feature type="transmembrane region" description="Helical" evidence="8">
    <location>
        <begin position="292"/>
        <end position="309"/>
    </location>
</feature>
<feature type="transmembrane region" description="Helical" evidence="8">
    <location>
        <begin position="350"/>
        <end position="373"/>
    </location>
</feature>
<dbReference type="RefSeq" id="WP_378263834.1">
    <property type="nucleotide sequence ID" value="NZ_JBHUKR010000006.1"/>
</dbReference>
<feature type="transmembrane region" description="Helical" evidence="8">
    <location>
        <begin position="257"/>
        <end position="280"/>
    </location>
</feature>
<keyword evidence="6 8" id="KW-1133">Transmembrane helix</keyword>
<evidence type="ECO:0000256" key="7">
    <source>
        <dbReference type="ARBA" id="ARBA00023136"/>
    </source>
</evidence>
<sequence>MTATQTPAAGLRHLRGTPDFRRITLALFASGLATFTTLYCVQALLPALSTQFGLTPAESSLAVSFGTSGLAVGIIPLTALSGVIGRTRMMALSLFAAAALGIVQSVSPAFTVLLALRALQGFALAGLQATAMSYLAEEIDRRSLGYAMGLYIAGNGIGGMAGRLIAGLVVDLANWRWALAVVGLVALLCAVVFRVSIVESAHFVPAPPRFRQLAGAVGAAFTDSGLLRLFACGFLLMSSFVTVYNYLGFRLLSPPFALAPIAVGMIFVVYLAGSVSSTLAGRLVDALGRPRMLPVTAAITLAGVALMLSPDIVVVVIGLVVTTAGFFAAHSVASGWVGPRAATLRVQGPSVYLCCYYLGSSVGGSVGGLAYGAGGWSGVSLYVGALVLGALALALTLRKLAQATPR</sequence>
<dbReference type="InterPro" id="IPR011701">
    <property type="entry name" value="MFS"/>
</dbReference>
<keyword evidence="7 8" id="KW-0472">Membrane</keyword>
<dbReference type="Pfam" id="PF07690">
    <property type="entry name" value="MFS_1"/>
    <property type="match status" value="1"/>
</dbReference>
<protein>
    <submittedName>
        <fullName evidence="10">MFS transporter</fullName>
    </submittedName>
</protein>
<dbReference type="SUPFAM" id="SSF103473">
    <property type="entry name" value="MFS general substrate transporter"/>
    <property type="match status" value="1"/>
</dbReference>
<dbReference type="InterPro" id="IPR020846">
    <property type="entry name" value="MFS_dom"/>
</dbReference>
<dbReference type="PROSITE" id="PS50850">
    <property type="entry name" value="MFS"/>
    <property type="match status" value="1"/>
</dbReference>
<feature type="transmembrane region" description="Helical" evidence="8">
    <location>
        <begin position="23"/>
        <end position="45"/>
    </location>
</feature>
<accession>A0ABW5FRV8</accession>
<evidence type="ECO:0000256" key="2">
    <source>
        <dbReference type="ARBA" id="ARBA00008335"/>
    </source>
</evidence>
<feature type="transmembrane region" description="Helical" evidence="8">
    <location>
        <begin position="379"/>
        <end position="397"/>
    </location>
</feature>
<keyword evidence="11" id="KW-1185">Reference proteome</keyword>
<feature type="transmembrane region" description="Helical" evidence="8">
    <location>
        <begin position="148"/>
        <end position="169"/>
    </location>
</feature>
<evidence type="ECO:0000256" key="6">
    <source>
        <dbReference type="ARBA" id="ARBA00022989"/>
    </source>
</evidence>
<organism evidence="10 11">
    <name type="scientific">Amycolatopsis pigmentata</name>
    <dbReference type="NCBI Taxonomy" id="450801"/>
    <lineage>
        <taxon>Bacteria</taxon>
        <taxon>Bacillati</taxon>
        <taxon>Actinomycetota</taxon>
        <taxon>Actinomycetes</taxon>
        <taxon>Pseudonocardiales</taxon>
        <taxon>Pseudonocardiaceae</taxon>
        <taxon>Amycolatopsis</taxon>
    </lineage>
</organism>
<name>A0ABW5FRV8_9PSEU</name>
<comment type="subcellular location">
    <subcellularLocation>
        <location evidence="1">Cell membrane</location>
        <topology evidence="1">Multi-pass membrane protein</topology>
    </subcellularLocation>
</comment>
<comment type="caution">
    <text evidence="10">The sequence shown here is derived from an EMBL/GenBank/DDBJ whole genome shotgun (WGS) entry which is preliminary data.</text>
</comment>
<evidence type="ECO:0000259" key="9">
    <source>
        <dbReference type="PROSITE" id="PS50850"/>
    </source>
</evidence>
<dbReference type="Gene3D" id="1.20.1250.20">
    <property type="entry name" value="MFS general substrate transporter like domains"/>
    <property type="match status" value="1"/>
</dbReference>
<evidence type="ECO:0000256" key="8">
    <source>
        <dbReference type="SAM" id="Phobius"/>
    </source>
</evidence>
<feature type="transmembrane region" description="Helical" evidence="8">
    <location>
        <begin position="175"/>
        <end position="193"/>
    </location>
</feature>